<dbReference type="InterPro" id="IPR036465">
    <property type="entry name" value="vWFA_dom_sf"/>
</dbReference>
<evidence type="ECO:0000313" key="4">
    <source>
        <dbReference type="EMBL" id="NBC38734.1"/>
    </source>
</evidence>
<feature type="domain" description="VWFA" evidence="2">
    <location>
        <begin position="292"/>
        <end position="459"/>
    </location>
</feature>
<dbReference type="PROSITE" id="PS51468">
    <property type="entry name" value="VIT"/>
    <property type="match status" value="1"/>
</dbReference>
<dbReference type="InterPro" id="IPR002035">
    <property type="entry name" value="VWF_A"/>
</dbReference>
<dbReference type="Pfam" id="PF13768">
    <property type="entry name" value="VWA_3"/>
    <property type="match status" value="1"/>
</dbReference>
<dbReference type="SMART" id="SM00609">
    <property type="entry name" value="VIT"/>
    <property type="match status" value="1"/>
</dbReference>
<feature type="compositionally biased region" description="Basic and acidic residues" evidence="1">
    <location>
        <begin position="711"/>
        <end position="729"/>
    </location>
</feature>
<evidence type="ECO:0000313" key="5">
    <source>
        <dbReference type="Proteomes" id="UP000537825"/>
    </source>
</evidence>
<evidence type="ECO:0000256" key="1">
    <source>
        <dbReference type="SAM" id="MobiDB-lite"/>
    </source>
</evidence>
<evidence type="ECO:0000259" key="3">
    <source>
        <dbReference type="PROSITE" id="PS51468"/>
    </source>
</evidence>
<feature type="compositionally biased region" description="Pro residues" evidence="1">
    <location>
        <begin position="666"/>
        <end position="679"/>
    </location>
</feature>
<reference evidence="4 5" key="1">
    <citation type="submission" date="2020-01" db="EMBL/GenBank/DDBJ databases">
        <title>The draft genome sequence of Corallococcus exiguus DSM 14696.</title>
        <authorList>
            <person name="Zhang X."/>
            <person name="Zhu H."/>
        </authorList>
    </citation>
    <scope>NUCLEOTIDE SEQUENCE [LARGE SCALE GENOMIC DNA]</scope>
    <source>
        <strain evidence="4 5">DSM 14696</strain>
    </source>
</reference>
<dbReference type="RefSeq" id="WP_139922129.1">
    <property type="nucleotide sequence ID" value="NZ_CBCSLE010000070.1"/>
</dbReference>
<dbReference type="AlphaFoldDB" id="A0A7X4Y5X9"/>
<dbReference type="PROSITE" id="PS50234">
    <property type="entry name" value="VWFA"/>
    <property type="match status" value="1"/>
</dbReference>
<feature type="domain" description="VIT" evidence="3">
    <location>
        <begin position="3"/>
        <end position="131"/>
    </location>
</feature>
<dbReference type="Pfam" id="PF08487">
    <property type="entry name" value="VIT"/>
    <property type="match status" value="1"/>
</dbReference>
<dbReference type="EMBL" id="JAAAPK010000001">
    <property type="protein sequence ID" value="NBC38734.1"/>
    <property type="molecule type" value="Genomic_DNA"/>
</dbReference>
<keyword evidence="5" id="KW-1185">Reference proteome</keyword>
<proteinExistence type="predicted"/>
<dbReference type="InterPro" id="IPR013694">
    <property type="entry name" value="VIT"/>
</dbReference>
<name>A0A7X4Y5X9_9BACT</name>
<feature type="region of interest" description="Disordered" evidence="1">
    <location>
        <begin position="645"/>
        <end position="729"/>
    </location>
</feature>
<evidence type="ECO:0000259" key="2">
    <source>
        <dbReference type="PROSITE" id="PS50234"/>
    </source>
</evidence>
<dbReference type="Proteomes" id="UP000537825">
    <property type="component" value="Unassembled WGS sequence"/>
</dbReference>
<accession>A0A7X4Y5X9</accession>
<organism evidence="4 5">
    <name type="scientific">Corallococcus exiguus</name>
    <dbReference type="NCBI Taxonomy" id="83462"/>
    <lineage>
        <taxon>Bacteria</taxon>
        <taxon>Pseudomonadati</taxon>
        <taxon>Myxococcota</taxon>
        <taxon>Myxococcia</taxon>
        <taxon>Myxococcales</taxon>
        <taxon>Cystobacterineae</taxon>
        <taxon>Myxococcaceae</taxon>
        <taxon>Corallococcus</taxon>
    </lineage>
</organism>
<protein>
    <submittedName>
        <fullName evidence="4">VWA domain-containing protein</fullName>
    </submittedName>
</protein>
<feature type="region of interest" description="Disordered" evidence="1">
    <location>
        <begin position="158"/>
        <end position="181"/>
    </location>
</feature>
<dbReference type="SUPFAM" id="SSF53300">
    <property type="entry name" value="vWA-like"/>
    <property type="match status" value="1"/>
</dbReference>
<dbReference type="SMART" id="SM00327">
    <property type="entry name" value="VWA"/>
    <property type="match status" value="1"/>
</dbReference>
<gene>
    <name evidence="4" type="ORF">GTZ93_02760</name>
</gene>
<dbReference type="PANTHER" id="PTHR45737">
    <property type="entry name" value="VON WILLEBRAND FACTOR A DOMAIN-CONTAINING PROTEIN 5A"/>
    <property type="match status" value="1"/>
</dbReference>
<dbReference type="PANTHER" id="PTHR45737:SF6">
    <property type="entry name" value="VON WILLEBRAND FACTOR A DOMAIN-CONTAINING PROTEIN 5A"/>
    <property type="match status" value="1"/>
</dbReference>
<sequence>MNEQAKCGLFTRDGAQVPLQGVEVSGELLGGHARVRVTQRYRNDEKKPVEAIYTFPLPSDATLSAFSMTCAGRRVAGVVKEREAAFRAYDDAITEGHGAALLDQERANVFTAQVGNLLPGEETLVEVEFLQTLTAEEGSVRWMLPTLVAPRYMPGAVHGDRTGHGSAAPTTRVPDADRISPPTSMNVDYGLRMDLLIDVGRDVVVESPSHRITATRDGTRTRVTLQRDSFLKNFAGNEVALDRDVVLTMRNANPDVMLTPVVTHRKAEGPGTFALTVVPDLLNLATTPPRQEVVFVVDTSGSMDGDSLPQAQAALRLCLRHLREGDRFNVIAFENSFRSFSPQTVQFTQRTLEQADAWVAGLRAYGGTELLEPMVTAMKAAPDGVVVLLTDGQVGNENEILEAVLAARGTGRVFSFGIGTNVSDALLRDLARRTDGAVEFIHPGERIDEKVVAQFSRALAPRVTDLEVRFDGVEASELAPATLPPLVDGTPWTLFGRYAQAGTGSVTLKGKSGREPFSLTVRLDLPALSDRPVVEKLWAAERIRGWMDAGLVGRRAEAMKERIVRLAVEHQLATQYTSFVVVEERQGDRRASGTPDTRVVPVNAPAGWSMFNQAARDMDDEHVPEGGLVDALPPARAPVMKRMASKSMPAPGGMPGAVGRSRGGAVPPPPPSLSAPSPAPARDLGPEPTTGSSFQAEFADGSGPGGASAPMERREQESAKSAKKDKGGFFDRLMSAAKPRKDAAMQSAPELERVVKEKAEVVYEQEEESLPLSVAEASIPTEDVGGILGQQLANGLWAGTGEGPEPVRQARATARVLLVLLREGITSSHPLHGAQVKKAVDALLALASQLGQAPDVAELALGVAWLVAAGPRTRGRIEQAAKPLPGLDGRLGDMAALRQHMETLATR</sequence>
<comment type="caution">
    <text evidence="4">The sequence shown here is derived from an EMBL/GenBank/DDBJ whole genome shotgun (WGS) entry which is preliminary data.</text>
</comment>
<dbReference type="Gene3D" id="3.40.50.410">
    <property type="entry name" value="von Willebrand factor, type A domain"/>
    <property type="match status" value="1"/>
</dbReference>